<accession>A0ABQ9CKW2</accession>
<evidence type="ECO:0000256" key="1">
    <source>
        <dbReference type="ARBA" id="ARBA00022679"/>
    </source>
</evidence>
<proteinExistence type="predicted"/>
<evidence type="ECO:0008006" key="4">
    <source>
        <dbReference type="Google" id="ProtNLM"/>
    </source>
</evidence>
<dbReference type="InterPro" id="IPR006369">
    <property type="entry name" value="Protohaem_IX_farnesylTrfase"/>
</dbReference>
<evidence type="ECO:0000313" key="2">
    <source>
        <dbReference type="EMBL" id="KAJ7404424.1"/>
    </source>
</evidence>
<protein>
    <recommendedName>
        <fullName evidence="4">Protoheme IX farnesyltransferase, mitochondrial</fullName>
    </recommendedName>
</protein>
<dbReference type="Proteomes" id="UP001145742">
    <property type="component" value="Unassembled WGS sequence"/>
</dbReference>
<dbReference type="EMBL" id="WHWB01034772">
    <property type="protein sequence ID" value="KAJ7404424.1"/>
    <property type="molecule type" value="Genomic_DNA"/>
</dbReference>
<comment type="caution">
    <text evidence="2">The sequence shown here is derived from an EMBL/GenBank/DDBJ whole genome shotgun (WGS) entry which is preliminary data.</text>
</comment>
<organism evidence="2 3">
    <name type="scientific">Willisornis vidua</name>
    <name type="common">Xingu scale-backed antbird</name>
    <dbReference type="NCBI Taxonomy" id="1566151"/>
    <lineage>
        <taxon>Eukaryota</taxon>
        <taxon>Metazoa</taxon>
        <taxon>Chordata</taxon>
        <taxon>Craniata</taxon>
        <taxon>Vertebrata</taxon>
        <taxon>Euteleostomi</taxon>
        <taxon>Archelosauria</taxon>
        <taxon>Archosauria</taxon>
        <taxon>Dinosauria</taxon>
        <taxon>Saurischia</taxon>
        <taxon>Theropoda</taxon>
        <taxon>Coelurosauria</taxon>
        <taxon>Aves</taxon>
        <taxon>Neognathae</taxon>
        <taxon>Neoaves</taxon>
        <taxon>Telluraves</taxon>
        <taxon>Australaves</taxon>
        <taxon>Passeriformes</taxon>
        <taxon>Thamnophilidae</taxon>
        <taxon>Willisornis</taxon>
    </lineage>
</organism>
<keyword evidence="3" id="KW-1185">Reference proteome</keyword>
<dbReference type="PANTHER" id="PTHR43448:SF2">
    <property type="entry name" value="PROTOHEME IX FARNESYLTRANSFERASE, MITOCHONDRIAL"/>
    <property type="match status" value="1"/>
</dbReference>
<gene>
    <name evidence="2" type="ORF">WISP_145731</name>
</gene>
<keyword evidence="1" id="KW-0808">Transferase</keyword>
<sequence>MSAARPARALAGVSVWRLKGTGTRHIPCHFVHLCRVTSDRLITFQYFNFLKRMYVTQCNKDLSQRAKPKSDPVVSPFHEHQQLDQEKKQSFVKLLHALVVSTASAGFAMAPVPFDLTCFLLASLGTGLASCAANSINQVPELELPGLCLWNLVLLSAPLHSGYEAE</sequence>
<name>A0ABQ9CKW2_9PASS</name>
<reference evidence="2" key="1">
    <citation type="submission" date="2019-10" db="EMBL/GenBank/DDBJ databases">
        <authorList>
            <person name="Soares A.E.R."/>
            <person name="Aleixo A."/>
            <person name="Schneider P."/>
            <person name="Miyaki C.Y."/>
            <person name="Schneider M.P."/>
            <person name="Mello C."/>
            <person name="Vasconcelos A.T.R."/>
        </authorList>
    </citation>
    <scope>NUCLEOTIDE SEQUENCE</scope>
    <source>
        <tissue evidence="2">Muscle</tissue>
    </source>
</reference>
<evidence type="ECO:0000313" key="3">
    <source>
        <dbReference type="Proteomes" id="UP001145742"/>
    </source>
</evidence>
<dbReference type="PANTHER" id="PTHR43448">
    <property type="entry name" value="PROTOHEME IX FARNESYLTRANSFERASE, MITOCHONDRIAL"/>
    <property type="match status" value="1"/>
</dbReference>